<accession>A0A4R6EDL3</accession>
<evidence type="ECO:0000256" key="8">
    <source>
        <dbReference type="ARBA" id="ARBA00023136"/>
    </source>
</evidence>
<keyword evidence="8" id="KW-0472">Membrane</keyword>
<comment type="function">
    <text evidence="9">Component of the type II secretion system required for the energy-dependent secretion of extracellular factors such as proteases and toxins from the periplasm.</text>
</comment>
<dbReference type="Pfam" id="PF07963">
    <property type="entry name" value="N_methyl"/>
    <property type="match status" value="1"/>
</dbReference>
<organism evidence="11 12">
    <name type="scientific">Azoarcus indigens</name>
    <dbReference type="NCBI Taxonomy" id="29545"/>
    <lineage>
        <taxon>Bacteria</taxon>
        <taxon>Pseudomonadati</taxon>
        <taxon>Pseudomonadota</taxon>
        <taxon>Betaproteobacteria</taxon>
        <taxon>Rhodocyclales</taxon>
        <taxon>Zoogloeaceae</taxon>
        <taxon>Azoarcus</taxon>
    </lineage>
</organism>
<dbReference type="InterPro" id="IPR010052">
    <property type="entry name" value="T2SS_protein-GspI"/>
</dbReference>
<keyword evidence="6" id="KW-0812">Transmembrane</keyword>
<dbReference type="GO" id="GO:0005886">
    <property type="term" value="C:plasma membrane"/>
    <property type="evidence" value="ECO:0007669"/>
    <property type="project" value="UniProtKB-SubCell"/>
</dbReference>
<dbReference type="NCBIfam" id="TIGR01707">
    <property type="entry name" value="gspI"/>
    <property type="match status" value="1"/>
</dbReference>
<dbReference type="PROSITE" id="PS00409">
    <property type="entry name" value="PROKAR_NTER_METHYL"/>
    <property type="match status" value="1"/>
</dbReference>
<dbReference type="OrthoDB" id="5296572at2"/>
<comment type="subcellular location">
    <subcellularLocation>
        <location evidence="1 9">Cell inner membrane</location>
        <topology evidence="1 9">Single-pass membrane protein</topology>
    </subcellularLocation>
</comment>
<gene>
    <name evidence="11" type="ORF">C7389_102211</name>
</gene>
<dbReference type="Gene3D" id="3.30.1300.30">
    <property type="entry name" value="GSPII I/J protein-like"/>
    <property type="match status" value="1"/>
</dbReference>
<evidence type="ECO:0000313" key="11">
    <source>
        <dbReference type="EMBL" id="TDN56275.1"/>
    </source>
</evidence>
<evidence type="ECO:0000256" key="1">
    <source>
        <dbReference type="ARBA" id="ARBA00004377"/>
    </source>
</evidence>
<comment type="caution">
    <text evidence="11">The sequence shown here is derived from an EMBL/GenBank/DDBJ whole genome shotgun (WGS) entry which is preliminary data.</text>
</comment>
<feature type="domain" description="Type II secretion system protein GspI C-terminal" evidence="10">
    <location>
        <begin position="40"/>
        <end position="116"/>
    </location>
</feature>
<protein>
    <recommendedName>
        <fullName evidence="9">Type II secretion system protein I</fullName>
        <shortName evidence="9">T2SS minor pseudopilin I</shortName>
    </recommendedName>
</protein>
<dbReference type="EMBL" id="SNVV01000002">
    <property type="protein sequence ID" value="TDN56275.1"/>
    <property type="molecule type" value="Genomic_DNA"/>
</dbReference>
<dbReference type="Pfam" id="PF02501">
    <property type="entry name" value="T2SSI"/>
    <property type="match status" value="1"/>
</dbReference>
<evidence type="ECO:0000256" key="2">
    <source>
        <dbReference type="ARBA" id="ARBA00008358"/>
    </source>
</evidence>
<comment type="subunit">
    <text evidence="9">Type II secretion is composed of four main components: the outer membrane complex, the inner membrane complex, the cytoplasmic secretion ATPase and the periplasm-spanning pseudopilus.</text>
</comment>
<dbReference type="InterPro" id="IPR012902">
    <property type="entry name" value="N_methyl_site"/>
</dbReference>
<dbReference type="GO" id="GO:0015627">
    <property type="term" value="C:type II protein secretion system complex"/>
    <property type="evidence" value="ECO:0007669"/>
    <property type="project" value="UniProtKB-UniRule"/>
</dbReference>
<comment type="PTM">
    <text evidence="9">Cleaved by prepilin peptidase.</text>
</comment>
<evidence type="ECO:0000259" key="10">
    <source>
        <dbReference type="Pfam" id="PF02501"/>
    </source>
</evidence>
<dbReference type="PANTHER" id="PTHR38779:SF2">
    <property type="entry name" value="TYPE II SECRETION SYSTEM PROTEIN I-RELATED"/>
    <property type="match status" value="1"/>
</dbReference>
<evidence type="ECO:0000256" key="6">
    <source>
        <dbReference type="ARBA" id="ARBA00022692"/>
    </source>
</evidence>
<evidence type="ECO:0000256" key="5">
    <source>
        <dbReference type="ARBA" id="ARBA00022519"/>
    </source>
</evidence>
<evidence type="ECO:0000256" key="4">
    <source>
        <dbReference type="ARBA" id="ARBA00022481"/>
    </source>
</evidence>
<dbReference type="InterPro" id="IPR045584">
    <property type="entry name" value="Pilin-like"/>
</dbReference>
<proteinExistence type="inferred from homology"/>
<dbReference type="InterPro" id="IPR003413">
    <property type="entry name" value="T2SS_GspI_C"/>
</dbReference>
<keyword evidence="4 9" id="KW-0488">Methylation</keyword>
<comment type="similarity">
    <text evidence="2 9">Belongs to the GSP I family.</text>
</comment>
<dbReference type="Proteomes" id="UP000295129">
    <property type="component" value="Unassembled WGS sequence"/>
</dbReference>
<keyword evidence="7" id="KW-1133">Transmembrane helix</keyword>
<evidence type="ECO:0000256" key="3">
    <source>
        <dbReference type="ARBA" id="ARBA00022475"/>
    </source>
</evidence>
<dbReference type="GO" id="GO:0015628">
    <property type="term" value="P:protein secretion by the type II secretion system"/>
    <property type="evidence" value="ECO:0007669"/>
    <property type="project" value="UniProtKB-UniRule"/>
</dbReference>
<evidence type="ECO:0000256" key="9">
    <source>
        <dbReference type="RuleBase" id="RU368030"/>
    </source>
</evidence>
<name>A0A4R6EDL3_9RHOO</name>
<evidence type="ECO:0000256" key="7">
    <source>
        <dbReference type="ARBA" id="ARBA00022989"/>
    </source>
</evidence>
<sequence length="121" mass="13051">MRRNRGFTLLETLVALAILAIALVAALRSVGSTALAAAGLRERALADWVAQDRLAEYRASGAFPAPGRNEGRARQGHSAFVWRETISGTPNALFRRIDVRVFDGSGEQLSSATGFVSRPLR</sequence>
<dbReference type="RefSeq" id="WP_133588584.1">
    <property type="nucleotide sequence ID" value="NZ_SNVV01000002.1"/>
</dbReference>
<keyword evidence="5 9" id="KW-0997">Cell inner membrane</keyword>
<keyword evidence="3" id="KW-1003">Cell membrane</keyword>
<dbReference type="SUPFAM" id="SSF54523">
    <property type="entry name" value="Pili subunits"/>
    <property type="match status" value="1"/>
</dbReference>
<keyword evidence="12" id="KW-1185">Reference proteome</keyword>
<dbReference type="AlphaFoldDB" id="A0A4R6EDL3"/>
<evidence type="ECO:0000313" key="12">
    <source>
        <dbReference type="Proteomes" id="UP000295129"/>
    </source>
</evidence>
<reference evidence="11 12" key="1">
    <citation type="submission" date="2019-03" db="EMBL/GenBank/DDBJ databases">
        <title>Genomic Encyclopedia of Type Strains, Phase IV (KMG-IV): sequencing the most valuable type-strain genomes for metagenomic binning, comparative biology and taxonomic classification.</title>
        <authorList>
            <person name="Goeker M."/>
        </authorList>
    </citation>
    <scope>NUCLEOTIDE SEQUENCE [LARGE SCALE GENOMIC DNA]</scope>
    <source>
        <strain evidence="11 12">DSM 12121</strain>
    </source>
</reference>
<dbReference type="NCBIfam" id="TIGR02532">
    <property type="entry name" value="IV_pilin_GFxxxE"/>
    <property type="match status" value="1"/>
</dbReference>
<dbReference type="PANTHER" id="PTHR38779">
    <property type="entry name" value="TYPE II SECRETION SYSTEM PROTEIN I-RELATED"/>
    <property type="match status" value="1"/>
</dbReference>